<evidence type="ECO:0000256" key="7">
    <source>
        <dbReference type="RuleBase" id="RU363032"/>
    </source>
</evidence>
<gene>
    <name evidence="9" type="ORF">GI584_16610</name>
</gene>
<keyword evidence="5 7" id="KW-1133">Transmembrane helix</keyword>
<dbReference type="PANTHER" id="PTHR43744:SF9">
    <property type="entry name" value="POLYGALACTURONAN_RHAMNOGALACTURONAN TRANSPORT SYSTEM PERMEASE PROTEIN YTCP"/>
    <property type="match status" value="1"/>
</dbReference>
<dbReference type="CDD" id="cd06261">
    <property type="entry name" value="TM_PBP2"/>
    <property type="match status" value="1"/>
</dbReference>
<dbReference type="Pfam" id="PF00528">
    <property type="entry name" value="BPD_transp_1"/>
    <property type="match status" value="1"/>
</dbReference>
<feature type="domain" description="ABC transmembrane type-1" evidence="8">
    <location>
        <begin position="75"/>
        <end position="277"/>
    </location>
</feature>
<evidence type="ECO:0000256" key="4">
    <source>
        <dbReference type="ARBA" id="ARBA00022692"/>
    </source>
</evidence>
<dbReference type="Proteomes" id="UP000339690">
    <property type="component" value="Chromosome"/>
</dbReference>
<feature type="transmembrane region" description="Helical" evidence="7">
    <location>
        <begin position="258"/>
        <end position="277"/>
    </location>
</feature>
<evidence type="ECO:0000313" key="10">
    <source>
        <dbReference type="Proteomes" id="UP000339690"/>
    </source>
</evidence>
<name>A0A5Q2TKU3_9BACI</name>
<feature type="transmembrane region" description="Helical" evidence="7">
    <location>
        <begin position="110"/>
        <end position="130"/>
    </location>
</feature>
<evidence type="ECO:0000256" key="1">
    <source>
        <dbReference type="ARBA" id="ARBA00004651"/>
    </source>
</evidence>
<comment type="subcellular location">
    <subcellularLocation>
        <location evidence="1 7">Cell membrane</location>
        <topology evidence="1 7">Multi-pass membrane protein</topology>
    </subcellularLocation>
</comment>
<dbReference type="GO" id="GO:0055085">
    <property type="term" value="P:transmembrane transport"/>
    <property type="evidence" value="ECO:0007669"/>
    <property type="project" value="InterPro"/>
</dbReference>
<reference evidence="9 10" key="1">
    <citation type="submission" date="2019-11" db="EMBL/GenBank/DDBJ databases">
        <title>Gracilibacillus salitolerans sp. nov., a moderate halophile isolated from a saline soil in northwest China.</title>
        <authorList>
            <person name="Gan L."/>
        </authorList>
    </citation>
    <scope>NUCLEOTIDE SEQUENCE [LARGE SCALE GENOMIC DNA]</scope>
    <source>
        <strain evidence="9 10">SCU50</strain>
    </source>
</reference>
<evidence type="ECO:0000256" key="3">
    <source>
        <dbReference type="ARBA" id="ARBA00022475"/>
    </source>
</evidence>
<dbReference type="GO" id="GO:0005886">
    <property type="term" value="C:plasma membrane"/>
    <property type="evidence" value="ECO:0007669"/>
    <property type="project" value="UniProtKB-SubCell"/>
</dbReference>
<dbReference type="RefSeq" id="WP_153791912.1">
    <property type="nucleotide sequence ID" value="NZ_CP045915.1"/>
</dbReference>
<keyword evidence="10" id="KW-1185">Reference proteome</keyword>
<evidence type="ECO:0000256" key="5">
    <source>
        <dbReference type="ARBA" id="ARBA00022989"/>
    </source>
</evidence>
<keyword evidence="3" id="KW-1003">Cell membrane</keyword>
<dbReference type="PANTHER" id="PTHR43744">
    <property type="entry name" value="ABC TRANSPORTER PERMEASE PROTEIN MG189-RELATED-RELATED"/>
    <property type="match status" value="1"/>
</dbReference>
<comment type="similarity">
    <text evidence="7">Belongs to the binding-protein-dependent transport system permease family.</text>
</comment>
<protein>
    <submittedName>
        <fullName evidence="9">ABC transporter permease subunit</fullName>
    </submittedName>
</protein>
<organism evidence="9 10">
    <name type="scientific">Gracilibacillus salitolerans</name>
    <dbReference type="NCBI Taxonomy" id="2663022"/>
    <lineage>
        <taxon>Bacteria</taxon>
        <taxon>Bacillati</taxon>
        <taxon>Bacillota</taxon>
        <taxon>Bacilli</taxon>
        <taxon>Bacillales</taxon>
        <taxon>Bacillaceae</taxon>
        <taxon>Gracilibacillus</taxon>
    </lineage>
</organism>
<dbReference type="KEGG" id="grc:GI584_16610"/>
<proteinExistence type="inferred from homology"/>
<evidence type="ECO:0000313" key="9">
    <source>
        <dbReference type="EMBL" id="QGH35569.1"/>
    </source>
</evidence>
<dbReference type="InterPro" id="IPR035906">
    <property type="entry name" value="MetI-like_sf"/>
</dbReference>
<feature type="transmembrane region" description="Helical" evidence="7">
    <location>
        <begin position="142"/>
        <end position="162"/>
    </location>
</feature>
<keyword evidence="4 7" id="KW-0812">Transmembrane</keyword>
<accession>A0A5Q2TKU3</accession>
<evidence type="ECO:0000256" key="6">
    <source>
        <dbReference type="ARBA" id="ARBA00023136"/>
    </source>
</evidence>
<evidence type="ECO:0000259" key="8">
    <source>
        <dbReference type="PROSITE" id="PS50928"/>
    </source>
</evidence>
<dbReference type="AlphaFoldDB" id="A0A5Q2TKU3"/>
<feature type="transmembrane region" description="Helical" evidence="7">
    <location>
        <begin position="71"/>
        <end position="98"/>
    </location>
</feature>
<sequence>MGLKVSKSRKIFNVFNYSFVGILSLTMVLPIIHILAKSFSSSSAVAEGKVIFWPVEFDLINYQYVFQDASIWRAFGITVLITVVGTLINLIATASLAYPLSRPEYKGRRIILLGVIFTMIFSAPLIPTYLVIKQLGMIDSLWALLIPNAISAFNFIVMRSFFQQIPASLIDAARIDGCNELGILTRIVLPYSKPVMATMTIFYGVYHWNSYQNALYFLNDPRLYPLQVKLREMIQSDDLSIDVETTISTEFMNSTEGIQMATIIIAIVPILLLYPLLQKHFVKGVMLGSLKE</sequence>
<feature type="transmembrane region" description="Helical" evidence="7">
    <location>
        <begin position="183"/>
        <end position="206"/>
    </location>
</feature>
<keyword evidence="6 7" id="KW-0472">Membrane</keyword>
<feature type="transmembrane region" description="Helical" evidence="7">
    <location>
        <begin position="12"/>
        <end position="36"/>
    </location>
</feature>
<dbReference type="InterPro" id="IPR000515">
    <property type="entry name" value="MetI-like"/>
</dbReference>
<dbReference type="PROSITE" id="PS50928">
    <property type="entry name" value="ABC_TM1"/>
    <property type="match status" value="1"/>
</dbReference>
<dbReference type="Gene3D" id="1.10.3720.10">
    <property type="entry name" value="MetI-like"/>
    <property type="match status" value="1"/>
</dbReference>
<dbReference type="SUPFAM" id="SSF161098">
    <property type="entry name" value="MetI-like"/>
    <property type="match status" value="1"/>
</dbReference>
<evidence type="ECO:0000256" key="2">
    <source>
        <dbReference type="ARBA" id="ARBA00022448"/>
    </source>
</evidence>
<dbReference type="EMBL" id="CP045915">
    <property type="protein sequence ID" value="QGH35569.1"/>
    <property type="molecule type" value="Genomic_DNA"/>
</dbReference>
<keyword evidence="2 7" id="KW-0813">Transport</keyword>